<keyword evidence="3" id="KW-1185">Reference proteome</keyword>
<dbReference type="RefSeq" id="WP_212393138.1">
    <property type="nucleotide sequence ID" value="NZ_JAFCJH010000011.1"/>
</dbReference>
<evidence type="ECO:0000313" key="2">
    <source>
        <dbReference type="EMBL" id="MBR0796322.1"/>
    </source>
</evidence>
<proteinExistence type="predicted"/>
<sequence>MSSFARKYGLAIVMAMLCLGGQHASAQSGPVRYWLPGGLFGFGGTPPSSTYGDFPGFDAGNGQGGSGFSYLSSNLPTGWFGAGERGGLGLNGAFGNYSYDGAQVGYNFKGAGDMPVTFFAGFDSLRYNPPGAGGPLAPFSSSSSVPAGFAARAGLEFRPTSNVTLQLGATFVQSGSERMDSDINSPLLPGQSPLFFGR</sequence>
<dbReference type="Proteomes" id="UP001315278">
    <property type="component" value="Unassembled WGS sequence"/>
</dbReference>
<dbReference type="EMBL" id="JAFCJH010000011">
    <property type="protein sequence ID" value="MBR0796322.1"/>
    <property type="molecule type" value="Genomic_DNA"/>
</dbReference>
<gene>
    <name evidence="2" type="ORF">JQ615_13090</name>
</gene>
<evidence type="ECO:0000256" key="1">
    <source>
        <dbReference type="SAM" id="SignalP"/>
    </source>
</evidence>
<keyword evidence="1" id="KW-0732">Signal</keyword>
<dbReference type="SUPFAM" id="SSF56925">
    <property type="entry name" value="OMPA-like"/>
    <property type="match status" value="1"/>
</dbReference>
<dbReference type="InterPro" id="IPR011250">
    <property type="entry name" value="OMP/PagP_B-barrel"/>
</dbReference>
<comment type="caution">
    <text evidence="2">The sequence shown here is derived from an EMBL/GenBank/DDBJ whole genome shotgun (WGS) entry which is preliminary data.</text>
</comment>
<organism evidence="2 3">
    <name type="scientific">Bradyrhizobium jicamae</name>
    <dbReference type="NCBI Taxonomy" id="280332"/>
    <lineage>
        <taxon>Bacteria</taxon>
        <taxon>Pseudomonadati</taxon>
        <taxon>Pseudomonadota</taxon>
        <taxon>Alphaproteobacteria</taxon>
        <taxon>Hyphomicrobiales</taxon>
        <taxon>Nitrobacteraceae</taxon>
        <taxon>Bradyrhizobium</taxon>
    </lineage>
</organism>
<name>A0ABS5FHQ5_9BRAD</name>
<evidence type="ECO:0000313" key="3">
    <source>
        <dbReference type="Proteomes" id="UP001315278"/>
    </source>
</evidence>
<reference evidence="3" key="1">
    <citation type="journal article" date="2021" name="ISME J.">
        <title>Evolutionary origin and ecological implication of a unique nif island in free-living Bradyrhizobium lineages.</title>
        <authorList>
            <person name="Tao J."/>
        </authorList>
    </citation>
    <scope>NUCLEOTIDE SEQUENCE [LARGE SCALE GENOMIC DNA]</scope>
    <source>
        <strain evidence="3">SZCCT0434</strain>
    </source>
</reference>
<protein>
    <recommendedName>
        <fullName evidence="4">Outer membrane protein beta-barrel domain-containing protein</fullName>
    </recommendedName>
</protein>
<evidence type="ECO:0008006" key="4">
    <source>
        <dbReference type="Google" id="ProtNLM"/>
    </source>
</evidence>
<feature type="chain" id="PRO_5046660343" description="Outer membrane protein beta-barrel domain-containing protein" evidence="1">
    <location>
        <begin position="27"/>
        <end position="198"/>
    </location>
</feature>
<accession>A0ABS5FHQ5</accession>
<feature type="signal peptide" evidence="1">
    <location>
        <begin position="1"/>
        <end position="26"/>
    </location>
</feature>